<evidence type="ECO:0000313" key="2">
    <source>
        <dbReference type="Proteomes" id="UP000005695"/>
    </source>
</evidence>
<proteinExistence type="predicted"/>
<reference evidence="1" key="1">
    <citation type="submission" date="2006-05" db="EMBL/GenBank/DDBJ databases">
        <title>Annotation of the draft genome assembly of Desulfuromonas acetoxidans DSM 684.</title>
        <authorList>
            <consortium name="US DOE Joint Genome Institute (JGI-ORNL)"/>
            <person name="Larimer F."/>
            <person name="Land M."/>
            <person name="Hauser L."/>
        </authorList>
    </citation>
    <scope>NUCLEOTIDE SEQUENCE [LARGE SCALE GENOMIC DNA]</scope>
    <source>
        <strain evidence="1">DSM 684</strain>
    </source>
</reference>
<name>Q1K0B3_DESA6</name>
<evidence type="ECO:0008006" key="3">
    <source>
        <dbReference type="Google" id="ProtNLM"/>
    </source>
</evidence>
<dbReference type="Gene3D" id="3.90.1150.30">
    <property type="match status" value="1"/>
</dbReference>
<comment type="caution">
    <text evidence="1">The sequence shown here is derived from an EMBL/GenBank/DDBJ whole genome shotgun (WGS) entry which is preliminary data.</text>
</comment>
<keyword evidence="2" id="KW-1185">Reference proteome</keyword>
<organism evidence="1 2">
    <name type="scientific">Desulfuromonas acetoxidans (strain DSM 684 / 11070)</name>
    <dbReference type="NCBI Taxonomy" id="281689"/>
    <lineage>
        <taxon>Bacteria</taxon>
        <taxon>Pseudomonadati</taxon>
        <taxon>Thermodesulfobacteriota</taxon>
        <taxon>Desulfuromonadia</taxon>
        <taxon>Desulfuromonadales</taxon>
        <taxon>Desulfuromonadaceae</taxon>
        <taxon>Desulfuromonas</taxon>
    </lineage>
</organism>
<dbReference type="RefSeq" id="WP_005999915.1">
    <property type="nucleotide sequence ID" value="NZ_AAEW02000007.1"/>
</dbReference>
<dbReference type="Pfam" id="PF04237">
    <property type="entry name" value="YjbR"/>
    <property type="match status" value="1"/>
</dbReference>
<dbReference type="InterPro" id="IPR058532">
    <property type="entry name" value="YjbR/MT2646/Rv2570-like"/>
</dbReference>
<sequence length="117" mass="13248">MNFETLRSYLLSKPAAVETFPFDEETLVLKVCGKMFALLNIHGDPLRINLKCDPDKAEVLRELFPAIIPGYHMNKRHWNTVILDGSIADDEIFSMIDDSYDLVVQGLPKSKRPVSPS</sequence>
<dbReference type="AlphaFoldDB" id="Q1K0B3"/>
<reference evidence="1" key="2">
    <citation type="submission" date="2006-05" db="EMBL/GenBank/DDBJ databases">
        <title>Sequencing of the draft genome and assembly of Desulfuromonas acetoxidans DSM 684.</title>
        <authorList>
            <consortium name="US DOE Joint Genome Institute (JGI-PGF)"/>
            <person name="Copeland A."/>
            <person name="Lucas S."/>
            <person name="Lapidus A."/>
            <person name="Barry K."/>
            <person name="Detter J.C."/>
            <person name="Glavina del Rio T."/>
            <person name="Hammon N."/>
            <person name="Israni S."/>
            <person name="Dalin E."/>
            <person name="Tice H."/>
            <person name="Bruce D."/>
            <person name="Pitluck S."/>
            <person name="Richardson P."/>
        </authorList>
    </citation>
    <scope>NUCLEOTIDE SEQUENCE [LARGE SCALE GENOMIC DNA]</scope>
    <source>
        <strain evidence="1">DSM 684</strain>
    </source>
</reference>
<dbReference type="EMBL" id="AAEW02000007">
    <property type="protein sequence ID" value="EAT16028.1"/>
    <property type="molecule type" value="Genomic_DNA"/>
</dbReference>
<dbReference type="SUPFAM" id="SSF142906">
    <property type="entry name" value="YjbR-like"/>
    <property type="match status" value="1"/>
</dbReference>
<gene>
    <name evidence="1" type="ORF">Dace_2328</name>
</gene>
<dbReference type="InterPro" id="IPR038056">
    <property type="entry name" value="YjbR-like_sf"/>
</dbReference>
<evidence type="ECO:0000313" key="1">
    <source>
        <dbReference type="EMBL" id="EAT16028.1"/>
    </source>
</evidence>
<dbReference type="PANTHER" id="PTHR35145">
    <property type="entry name" value="CYTOPLASMIC PROTEIN-RELATED"/>
    <property type="match status" value="1"/>
</dbReference>
<protein>
    <recommendedName>
        <fullName evidence="3">MmcQ-like protein</fullName>
    </recommendedName>
</protein>
<dbReference type="PANTHER" id="PTHR35145:SF1">
    <property type="entry name" value="CYTOPLASMIC PROTEIN"/>
    <property type="match status" value="1"/>
</dbReference>
<accession>Q1K0B3</accession>
<dbReference type="InterPro" id="IPR007351">
    <property type="entry name" value="YjbR"/>
</dbReference>
<dbReference type="Proteomes" id="UP000005695">
    <property type="component" value="Unassembled WGS sequence"/>
</dbReference>